<evidence type="ECO:0000256" key="1">
    <source>
        <dbReference type="ARBA" id="ARBA00004128"/>
    </source>
</evidence>
<dbReference type="GO" id="GO:0061459">
    <property type="term" value="F:L-arginine transmembrane transporter activity"/>
    <property type="evidence" value="ECO:0007669"/>
    <property type="project" value="TreeGrafter"/>
</dbReference>
<feature type="transmembrane region" description="Helical" evidence="9">
    <location>
        <begin position="21"/>
        <end position="42"/>
    </location>
</feature>
<evidence type="ECO:0000313" key="13">
    <source>
        <dbReference type="Proteomes" id="UP001642409"/>
    </source>
</evidence>
<evidence type="ECO:0000256" key="7">
    <source>
        <dbReference type="ARBA" id="ARBA00022989"/>
    </source>
</evidence>
<feature type="transmembrane region" description="Helical" evidence="9">
    <location>
        <begin position="286"/>
        <end position="306"/>
    </location>
</feature>
<keyword evidence="7 9" id="KW-1133">Transmembrane helix</keyword>
<keyword evidence="6" id="KW-0029">Amino-acid transport</keyword>
<evidence type="ECO:0000313" key="11">
    <source>
        <dbReference type="EMBL" id="CAI9943507.1"/>
    </source>
</evidence>
<sequence>MSSYTHDIEYTKLSPSTGASIASSSFNLINTILGAGILTVPYQLSKTGWVLGLFLHIATALVSKYSFVGLCTGQELAFSFDFQVVIQKVLGRAAGAYSSFSLLVFTSFVMISFCVILKDNLFFVEGWFKVGVMWAVLLFTMFPLSLVKDINGLWITSFLAIICVTYIFLFLVITAILSSAHVIDLGIERPDPIMFPTSIIKFIQALAGFSLCYAGHFNTLNIYSELRDKSLKKMQTISGITSYSVLILNLGIGLGGYFIFTQNVSSDILKNIELISNSTIKFCGNVANISIMIVMVCSFPLLCFCFRTTVNGLVLKNTELKYKHQIQVVVPTVLTCGIIATFVSDIGIVLDIASAIAGIPLVLVFPCFLKRKYLQMLIKIDPEEVGAEERKNARKQLMRMKMDQIFSCAVGISGILIIFVGIAGSVLQIVGY</sequence>
<evidence type="ECO:0000256" key="5">
    <source>
        <dbReference type="ARBA" id="ARBA00022692"/>
    </source>
</evidence>
<feature type="transmembrane region" description="Helical" evidence="9">
    <location>
        <begin position="405"/>
        <end position="430"/>
    </location>
</feature>
<feature type="transmembrane region" description="Helical" evidence="9">
    <location>
        <begin position="198"/>
        <end position="219"/>
    </location>
</feature>
<reference evidence="11" key="1">
    <citation type="submission" date="2023-06" db="EMBL/GenBank/DDBJ databases">
        <authorList>
            <person name="Kurt Z."/>
        </authorList>
    </citation>
    <scope>NUCLEOTIDE SEQUENCE</scope>
</reference>
<feature type="domain" description="Amino acid transporter transmembrane" evidence="10">
    <location>
        <begin position="18"/>
        <end position="372"/>
    </location>
</feature>
<feature type="transmembrane region" description="Helical" evidence="9">
    <location>
        <begin position="349"/>
        <end position="369"/>
    </location>
</feature>
<dbReference type="InterPro" id="IPR013057">
    <property type="entry name" value="AA_transpt_TM"/>
</dbReference>
<comment type="subcellular location">
    <subcellularLocation>
        <location evidence="1">Vacuole membrane</location>
        <topology evidence="1">Multi-pass membrane protein</topology>
    </subcellularLocation>
</comment>
<dbReference type="Pfam" id="PF01490">
    <property type="entry name" value="Aa_trans"/>
    <property type="match status" value="1"/>
</dbReference>
<dbReference type="GO" id="GO:0005290">
    <property type="term" value="F:L-histidine transmembrane transporter activity"/>
    <property type="evidence" value="ECO:0007669"/>
    <property type="project" value="TreeGrafter"/>
</dbReference>
<keyword evidence="3" id="KW-0813">Transport</keyword>
<protein>
    <submittedName>
        <fullName evidence="11">Putative</fullName>
    </submittedName>
</protein>
<dbReference type="GO" id="GO:0005302">
    <property type="term" value="F:L-tyrosine transmembrane transporter activity"/>
    <property type="evidence" value="ECO:0007669"/>
    <property type="project" value="TreeGrafter"/>
</dbReference>
<comment type="similarity">
    <text evidence="2">Belongs to the amino acid/polyamine transporter 2 family.</text>
</comment>
<dbReference type="AlphaFoldDB" id="A0AA86PSS1"/>
<feature type="transmembrane region" description="Helical" evidence="9">
    <location>
        <begin position="94"/>
        <end position="118"/>
    </location>
</feature>
<feature type="transmembrane region" description="Helical" evidence="9">
    <location>
        <begin position="130"/>
        <end position="147"/>
    </location>
</feature>
<organism evidence="11">
    <name type="scientific">Hexamita inflata</name>
    <dbReference type="NCBI Taxonomy" id="28002"/>
    <lineage>
        <taxon>Eukaryota</taxon>
        <taxon>Metamonada</taxon>
        <taxon>Diplomonadida</taxon>
        <taxon>Hexamitidae</taxon>
        <taxon>Hexamitinae</taxon>
        <taxon>Hexamita</taxon>
    </lineage>
</organism>
<keyword evidence="8 9" id="KW-0472">Membrane</keyword>
<dbReference type="Proteomes" id="UP001642409">
    <property type="component" value="Unassembled WGS sequence"/>
</dbReference>
<dbReference type="PANTHER" id="PTHR22950:SF678">
    <property type="entry name" value="VACUOLAR AMINO ACID TRANSPORTER 5-RELATED"/>
    <property type="match status" value="1"/>
</dbReference>
<evidence type="ECO:0000259" key="10">
    <source>
        <dbReference type="Pfam" id="PF01490"/>
    </source>
</evidence>
<dbReference type="EMBL" id="CATOUU010000716">
    <property type="protein sequence ID" value="CAI9943507.1"/>
    <property type="molecule type" value="Genomic_DNA"/>
</dbReference>
<dbReference type="GO" id="GO:0015194">
    <property type="term" value="F:L-serine transmembrane transporter activity"/>
    <property type="evidence" value="ECO:0007669"/>
    <property type="project" value="TreeGrafter"/>
</dbReference>
<evidence type="ECO:0000256" key="3">
    <source>
        <dbReference type="ARBA" id="ARBA00022448"/>
    </source>
</evidence>
<keyword evidence="4" id="KW-0926">Vacuole</keyword>
<keyword evidence="5 9" id="KW-0812">Transmembrane</keyword>
<dbReference type="PANTHER" id="PTHR22950">
    <property type="entry name" value="AMINO ACID TRANSPORTER"/>
    <property type="match status" value="1"/>
</dbReference>
<dbReference type="GO" id="GO:0005313">
    <property type="term" value="F:L-glutamate transmembrane transporter activity"/>
    <property type="evidence" value="ECO:0007669"/>
    <property type="project" value="TreeGrafter"/>
</dbReference>
<feature type="transmembrane region" description="Helical" evidence="9">
    <location>
        <begin position="48"/>
        <end position="73"/>
    </location>
</feature>
<reference evidence="12 13" key="2">
    <citation type="submission" date="2024-07" db="EMBL/GenBank/DDBJ databases">
        <authorList>
            <person name="Akdeniz Z."/>
        </authorList>
    </citation>
    <scope>NUCLEOTIDE SEQUENCE [LARGE SCALE GENOMIC DNA]</scope>
</reference>
<gene>
    <name evidence="11" type="ORF">HINF_LOCUS31152</name>
    <name evidence="12" type="ORF">HINF_LOCUS39059</name>
</gene>
<dbReference type="GO" id="GO:0015189">
    <property type="term" value="F:L-lysine transmembrane transporter activity"/>
    <property type="evidence" value="ECO:0007669"/>
    <property type="project" value="TreeGrafter"/>
</dbReference>
<evidence type="ECO:0000313" key="12">
    <source>
        <dbReference type="EMBL" id="CAL6041406.1"/>
    </source>
</evidence>
<evidence type="ECO:0000256" key="4">
    <source>
        <dbReference type="ARBA" id="ARBA00022554"/>
    </source>
</evidence>
<name>A0AA86PSS1_9EUKA</name>
<comment type="caution">
    <text evidence="11">The sequence shown here is derived from an EMBL/GenBank/DDBJ whole genome shotgun (WGS) entry which is preliminary data.</text>
</comment>
<evidence type="ECO:0000256" key="8">
    <source>
        <dbReference type="ARBA" id="ARBA00023136"/>
    </source>
</evidence>
<evidence type="ECO:0000256" key="6">
    <source>
        <dbReference type="ARBA" id="ARBA00022970"/>
    </source>
</evidence>
<feature type="transmembrane region" description="Helical" evidence="9">
    <location>
        <begin position="326"/>
        <end position="343"/>
    </location>
</feature>
<accession>A0AA86PSS1</accession>
<feature type="transmembrane region" description="Helical" evidence="9">
    <location>
        <begin position="154"/>
        <end position="178"/>
    </location>
</feature>
<evidence type="ECO:0000256" key="2">
    <source>
        <dbReference type="ARBA" id="ARBA00008066"/>
    </source>
</evidence>
<feature type="transmembrane region" description="Helical" evidence="9">
    <location>
        <begin position="240"/>
        <end position="260"/>
    </location>
</feature>
<dbReference type="EMBL" id="CAXDID020000150">
    <property type="protein sequence ID" value="CAL6041406.1"/>
    <property type="molecule type" value="Genomic_DNA"/>
</dbReference>
<proteinExistence type="inferred from homology"/>
<dbReference type="GO" id="GO:0005774">
    <property type="term" value="C:vacuolar membrane"/>
    <property type="evidence" value="ECO:0007669"/>
    <property type="project" value="UniProtKB-SubCell"/>
</dbReference>
<keyword evidence="13" id="KW-1185">Reference proteome</keyword>
<evidence type="ECO:0000256" key="9">
    <source>
        <dbReference type="SAM" id="Phobius"/>
    </source>
</evidence>